<dbReference type="GO" id="GO:0006281">
    <property type="term" value="P:DNA repair"/>
    <property type="evidence" value="ECO:0007669"/>
    <property type="project" value="UniProtKB-KW"/>
</dbReference>
<keyword evidence="5" id="KW-0235">DNA replication</keyword>
<evidence type="ECO:0000256" key="3">
    <source>
        <dbReference type="ARBA" id="ARBA00013308"/>
    </source>
</evidence>
<accession>A0A9N6WU96</accession>
<organism evidence="9">
    <name type="scientific">Variovorax phage VAC_51</name>
    <dbReference type="NCBI Taxonomy" id="2985242"/>
    <lineage>
        <taxon>Viruses</taxon>
        <taxon>Duplodnaviria</taxon>
        <taxon>Heunggongvirae</taxon>
        <taxon>Uroviricota</taxon>
        <taxon>Caudoviricetes</taxon>
        <taxon>Autographivirales</taxon>
        <taxon>Autoscriptoviridae</taxon>
        <taxon>Trelivelvirus</taxon>
        <taxon>Trelivelvirus VAC51</taxon>
    </lineage>
</organism>
<dbReference type="SUPFAM" id="SSF56091">
    <property type="entry name" value="DNA ligase/mRNA capping enzyme, catalytic domain"/>
    <property type="match status" value="1"/>
</dbReference>
<dbReference type="SUPFAM" id="SSF50249">
    <property type="entry name" value="Nucleic acid-binding proteins"/>
    <property type="match status" value="1"/>
</dbReference>
<dbReference type="PROSITE" id="PS00333">
    <property type="entry name" value="DNA_LIGASE_A2"/>
    <property type="match status" value="1"/>
</dbReference>
<evidence type="ECO:0000259" key="8">
    <source>
        <dbReference type="PROSITE" id="PS50160"/>
    </source>
</evidence>
<keyword evidence="4 9" id="KW-0436">Ligase</keyword>
<sequence>MSKLMKGHTFAKGKKKLTYPCSVEIKIDEIRLDVRNDGQGVIFRSFADKPLHNLERYKEMFSRFMVSFDIPRLDMGVIVNKSFNDTYRYVRSSKGLPADLEVKSLEFILFDLPHAVGVPYIERILWRRKYAGIMRDYDLPVITPERSVASNEEDVLALYAAAVERGFEGLMVKDHAGLYELDKRTNGWLKVKPEEDADGIVQGISEAVSEAGEPLGRVGSLRVEAHLPDGSTQLVNVPGIPHEIGRAWFLDPSLIVGQWIEFQYMMRDRQGGFRHPRFNRIREAKA</sequence>
<comment type="cofactor">
    <cofactor evidence="1">
        <name>a divalent metal cation</name>
        <dbReference type="ChEBI" id="CHEBI:60240"/>
    </cofactor>
</comment>
<keyword evidence="7" id="KW-0234">DNA repair</keyword>
<dbReference type="PANTHER" id="PTHR47810">
    <property type="entry name" value="DNA LIGASE"/>
    <property type="match status" value="1"/>
</dbReference>
<dbReference type="GO" id="GO:0003910">
    <property type="term" value="F:DNA ligase (ATP) activity"/>
    <property type="evidence" value="ECO:0007669"/>
    <property type="project" value="InterPro"/>
</dbReference>
<name>A0A9N6WU96_9CAUD</name>
<evidence type="ECO:0000313" key="9">
    <source>
        <dbReference type="EMBL" id="CAI3971370.1"/>
    </source>
</evidence>
<dbReference type="InterPro" id="IPR012310">
    <property type="entry name" value="DNA_ligase_ATP-dep_cent"/>
</dbReference>
<proteinExistence type="inferred from homology"/>
<keyword evidence="6" id="KW-0227">DNA damage</keyword>
<evidence type="ECO:0000256" key="6">
    <source>
        <dbReference type="ARBA" id="ARBA00022763"/>
    </source>
</evidence>
<dbReference type="PANTHER" id="PTHR47810:SF1">
    <property type="entry name" value="DNA LIGASE B"/>
    <property type="match status" value="1"/>
</dbReference>
<dbReference type="InterPro" id="IPR050326">
    <property type="entry name" value="NAD_dep_DNA_ligaseB"/>
</dbReference>
<dbReference type="GO" id="GO:0006310">
    <property type="term" value="P:DNA recombination"/>
    <property type="evidence" value="ECO:0007669"/>
    <property type="project" value="InterPro"/>
</dbReference>
<evidence type="ECO:0000256" key="4">
    <source>
        <dbReference type="ARBA" id="ARBA00022598"/>
    </source>
</evidence>
<evidence type="ECO:0000256" key="2">
    <source>
        <dbReference type="ARBA" id="ARBA00007572"/>
    </source>
</evidence>
<dbReference type="InterPro" id="IPR016059">
    <property type="entry name" value="DNA_ligase_ATP-dep_CS"/>
</dbReference>
<feature type="domain" description="ATP-dependent DNA ligase family profile" evidence="8">
    <location>
        <begin position="105"/>
        <end position="227"/>
    </location>
</feature>
<dbReference type="Gene3D" id="2.40.50.140">
    <property type="entry name" value="Nucleic acid-binding proteins"/>
    <property type="match status" value="1"/>
</dbReference>
<protein>
    <recommendedName>
        <fullName evidence="3">DNA ligase</fullName>
    </recommendedName>
</protein>
<dbReference type="PROSITE" id="PS50160">
    <property type="entry name" value="DNA_LIGASE_A3"/>
    <property type="match status" value="1"/>
</dbReference>
<comment type="similarity">
    <text evidence="2">Belongs to the ATP-dependent DNA ligase family.</text>
</comment>
<evidence type="ECO:0000256" key="7">
    <source>
        <dbReference type="ARBA" id="ARBA00023204"/>
    </source>
</evidence>
<evidence type="ECO:0000256" key="5">
    <source>
        <dbReference type="ARBA" id="ARBA00022705"/>
    </source>
</evidence>
<dbReference type="GO" id="GO:0005524">
    <property type="term" value="F:ATP binding"/>
    <property type="evidence" value="ECO:0007669"/>
    <property type="project" value="InterPro"/>
</dbReference>
<evidence type="ECO:0000256" key="1">
    <source>
        <dbReference type="ARBA" id="ARBA00001968"/>
    </source>
</evidence>
<dbReference type="InterPro" id="IPR012340">
    <property type="entry name" value="NA-bd_OB-fold"/>
</dbReference>
<reference evidence="9" key="1">
    <citation type="submission" date="2022-10" db="EMBL/GenBank/DDBJ databases">
        <authorList>
            <person name="Meaden S."/>
        </authorList>
    </citation>
    <scope>NUCLEOTIDE SEQUENCE</scope>
</reference>
<dbReference type="Gene3D" id="3.30.1490.70">
    <property type="match status" value="1"/>
</dbReference>
<dbReference type="Pfam" id="PF01068">
    <property type="entry name" value="DNA_ligase_A_M"/>
    <property type="match status" value="1"/>
</dbReference>
<dbReference type="EMBL" id="OX359471">
    <property type="protein sequence ID" value="CAI3971370.1"/>
    <property type="molecule type" value="Genomic_DNA"/>
</dbReference>
<gene>
    <name evidence="9" type="ORF">VAC51_00034</name>
</gene>
<dbReference type="Gene3D" id="3.30.470.30">
    <property type="entry name" value="DNA ligase/mRNA capping enzyme"/>
    <property type="match status" value="1"/>
</dbReference>
<dbReference type="GO" id="GO:0006260">
    <property type="term" value="P:DNA replication"/>
    <property type="evidence" value="ECO:0007669"/>
    <property type="project" value="UniProtKB-KW"/>
</dbReference>